<dbReference type="EMBL" id="KL367833">
    <property type="protein sequence ID" value="KFD59562.1"/>
    <property type="molecule type" value="Genomic_DNA"/>
</dbReference>
<reference evidence="2" key="1">
    <citation type="journal article" date="2014" name="Nat. Genet.">
        <title>Genome and transcriptome of the porcine whipworm Trichuris suis.</title>
        <authorList>
            <person name="Jex A.R."/>
            <person name="Nejsum P."/>
            <person name="Schwarz E.M."/>
            <person name="Hu L."/>
            <person name="Young N.D."/>
            <person name="Hall R.S."/>
            <person name="Korhonen P.K."/>
            <person name="Liao S."/>
            <person name="Thamsborg S."/>
            <person name="Xia J."/>
            <person name="Xu P."/>
            <person name="Wang S."/>
            <person name="Scheerlinck J.P."/>
            <person name="Hofmann A."/>
            <person name="Sternberg P.W."/>
            <person name="Wang J."/>
            <person name="Gasser R.B."/>
        </authorList>
    </citation>
    <scope>NUCLEOTIDE SEQUENCE [LARGE SCALE GENOMIC DNA]</scope>
    <source>
        <strain evidence="2">DCEP-RM93F</strain>
    </source>
</reference>
<accession>A0A085MQR6</accession>
<protein>
    <submittedName>
        <fullName evidence="2">Uncharacterized protein</fullName>
    </submittedName>
</protein>
<organism evidence="2">
    <name type="scientific">Trichuris suis</name>
    <name type="common">pig whipworm</name>
    <dbReference type="NCBI Taxonomy" id="68888"/>
    <lineage>
        <taxon>Eukaryota</taxon>
        <taxon>Metazoa</taxon>
        <taxon>Ecdysozoa</taxon>
        <taxon>Nematoda</taxon>
        <taxon>Enoplea</taxon>
        <taxon>Dorylaimia</taxon>
        <taxon>Trichinellida</taxon>
        <taxon>Trichuridae</taxon>
        <taxon>Trichuris</taxon>
    </lineage>
</organism>
<feature type="compositionally biased region" description="Polar residues" evidence="1">
    <location>
        <begin position="60"/>
        <end position="69"/>
    </location>
</feature>
<gene>
    <name evidence="2" type="ORF">M514_28260</name>
</gene>
<proteinExistence type="predicted"/>
<feature type="region of interest" description="Disordered" evidence="1">
    <location>
        <begin position="28"/>
        <end position="69"/>
    </location>
</feature>
<dbReference type="Proteomes" id="UP000030758">
    <property type="component" value="Unassembled WGS sequence"/>
</dbReference>
<evidence type="ECO:0000313" key="2">
    <source>
        <dbReference type="EMBL" id="KFD59562.1"/>
    </source>
</evidence>
<sequence length="69" mass="8147">MVKVHLSPPKLNESCRKCNVLSEDGQFEPKVEERQKSWTKSTETRRIMQKTKNRGRNWTDHSGNTEFRA</sequence>
<name>A0A085MQR6_9BILA</name>
<dbReference type="AlphaFoldDB" id="A0A085MQR6"/>
<feature type="compositionally biased region" description="Basic and acidic residues" evidence="1">
    <location>
        <begin position="28"/>
        <end position="46"/>
    </location>
</feature>
<evidence type="ECO:0000256" key="1">
    <source>
        <dbReference type="SAM" id="MobiDB-lite"/>
    </source>
</evidence>